<sequence>MFSSVPCSSIRFQDSKADLPEIFRRNVCSCRDKIVRKGQNDDDVRNCAEGMKRTAKIAKKVVAFLELPRGTILTPNHVIAKCSRVASFYYTNETYFRQNFV</sequence>
<dbReference type="Proteomes" id="UP000479000">
    <property type="component" value="Unassembled WGS sequence"/>
</dbReference>
<name>A0A6H5H3W1_9HEMI</name>
<dbReference type="EMBL" id="CADCXU010022868">
    <property type="protein sequence ID" value="CAB0010191.1"/>
    <property type="molecule type" value="Genomic_DNA"/>
</dbReference>
<evidence type="ECO:0000313" key="2">
    <source>
        <dbReference type="Proteomes" id="UP000479000"/>
    </source>
</evidence>
<reference evidence="1 2" key="1">
    <citation type="submission" date="2020-02" db="EMBL/GenBank/DDBJ databases">
        <authorList>
            <person name="Ferguson B K."/>
        </authorList>
    </citation>
    <scope>NUCLEOTIDE SEQUENCE [LARGE SCALE GENOMIC DNA]</scope>
</reference>
<organism evidence="1 2">
    <name type="scientific">Nesidiocoris tenuis</name>
    <dbReference type="NCBI Taxonomy" id="355587"/>
    <lineage>
        <taxon>Eukaryota</taxon>
        <taxon>Metazoa</taxon>
        <taxon>Ecdysozoa</taxon>
        <taxon>Arthropoda</taxon>
        <taxon>Hexapoda</taxon>
        <taxon>Insecta</taxon>
        <taxon>Pterygota</taxon>
        <taxon>Neoptera</taxon>
        <taxon>Paraneoptera</taxon>
        <taxon>Hemiptera</taxon>
        <taxon>Heteroptera</taxon>
        <taxon>Panheteroptera</taxon>
        <taxon>Cimicomorpha</taxon>
        <taxon>Miridae</taxon>
        <taxon>Dicyphina</taxon>
        <taxon>Nesidiocoris</taxon>
    </lineage>
</organism>
<accession>A0A6H5H3W1</accession>
<dbReference type="AlphaFoldDB" id="A0A6H5H3W1"/>
<gene>
    <name evidence="1" type="ORF">NTEN_LOCUS15242</name>
</gene>
<evidence type="ECO:0000313" key="1">
    <source>
        <dbReference type="EMBL" id="CAB0010191.1"/>
    </source>
</evidence>
<feature type="non-terminal residue" evidence="1">
    <location>
        <position position="101"/>
    </location>
</feature>
<keyword evidence="2" id="KW-1185">Reference proteome</keyword>
<proteinExistence type="predicted"/>
<protein>
    <submittedName>
        <fullName evidence="1">Uncharacterized protein</fullName>
    </submittedName>
</protein>